<dbReference type="EMBL" id="NHYD01000605">
    <property type="protein sequence ID" value="PPQ93754.1"/>
    <property type="molecule type" value="Genomic_DNA"/>
</dbReference>
<dbReference type="SUPFAM" id="SSF50729">
    <property type="entry name" value="PH domain-like"/>
    <property type="match status" value="1"/>
</dbReference>
<reference evidence="6 7" key="1">
    <citation type="journal article" date="2018" name="Evol. Lett.">
        <title>Horizontal gene cluster transfer increased hallucinogenic mushroom diversity.</title>
        <authorList>
            <person name="Reynolds H.T."/>
            <person name="Vijayakumar V."/>
            <person name="Gluck-Thaler E."/>
            <person name="Korotkin H.B."/>
            <person name="Matheny P.B."/>
            <person name="Slot J.C."/>
        </authorList>
    </citation>
    <scope>NUCLEOTIDE SEQUENCE [LARGE SCALE GENOMIC DNA]</scope>
    <source>
        <strain evidence="6 7">2631</strain>
    </source>
</reference>
<dbReference type="GO" id="GO:0000290">
    <property type="term" value="P:deadenylation-dependent decapping of nuclear-transcribed mRNA"/>
    <property type="evidence" value="ECO:0007669"/>
    <property type="project" value="InterPro"/>
</dbReference>
<dbReference type="GO" id="GO:0006397">
    <property type="term" value="P:mRNA processing"/>
    <property type="evidence" value="ECO:0007669"/>
    <property type="project" value="UniProtKB-KW"/>
</dbReference>
<evidence type="ECO:0000313" key="6">
    <source>
        <dbReference type="EMBL" id="PPQ93754.1"/>
    </source>
</evidence>
<feature type="region of interest" description="Disordered" evidence="5">
    <location>
        <begin position="1"/>
        <end position="40"/>
    </location>
</feature>
<dbReference type="PANTHER" id="PTHR16290:SF0">
    <property type="entry name" value="DECAPPING PROTEIN 1, ISOFORM A"/>
    <property type="match status" value="1"/>
</dbReference>
<protein>
    <recommendedName>
        <fullName evidence="8">mRNA-decapping enzyme C-terminal domain-containing protein</fullName>
    </recommendedName>
</protein>
<keyword evidence="7" id="KW-1185">Reference proteome</keyword>
<dbReference type="Gene3D" id="2.30.29.30">
    <property type="entry name" value="Pleckstrin-homology domain (PH domain)/Phosphotyrosine-binding domain (PTB)"/>
    <property type="match status" value="1"/>
</dbReference>
<feature type="region of interest" description="Disordered" evidence="5">
    <location>
        <begin position="379"/>
        <end position="429"/>
    </location>
</feature>
<dbReference type="CDD" id="cd09804">
    <property type="entry name" value="Dcp1"/>
    <property type="match status" value="1"/>
</dbReference>
<dbReference type="GO" id="GO:0031087">
    <property type="term" value="P:deadenylation-independent decapping of nuclear-transcribed mRNA"/>
    <property type="evidence" value="ECO:0007669"/>
    <property type="project" value="TreeGrafter"/>
</dbReference>
<feature type="region of interest" description="Disordered" evidence="5">
    <location>
        <begin position="455"/>
        <end position="479"/>
    </location>
</feature>
<dbReference type="Proteomes" id="UP000283269">
    <property type="component" value="Unassembled WGS sequence"/>
</dbReference>
<organism evidence="6 7">
    <name type="scientific">Psilocybe cyanescens</name>
    <dbReference type="NCBI Taxonomy" id="93625"/>
    <lineage>
        <taxon>Eukaryota</taxon>
        <taxon>Fungi</taxon>
        <taxon>Dikarya</taxon>
        <taxon>Basidiomycota</taxon>
        <taxon>Agaricomycotina</taxon>
        <taxon>Agaricomycetes</taxon>
        <taxon>Agaricomycetidae</taxon>
        <taxon>Agaricales</taxon>
        <taxon>Agaricineae</taxon>
        <taxon>Strophariaceae</taxon>
        <taxon>Psilocybe</taxon>
    </lineage>
</organism>
<dbReference type="InParanoid" id="A0A409XSS2"/>
<proteinExistence type="inferred from homology"/>
<keyword evidence="4" id="KW-0507">mRNA processing</keyword>
<dbReference type="AlphaFoldDB" id="A0A409XSS2"/>
<dbReference type="InterPro" id="IPR010334">
    <property type="entry name" value="Dcp1"/>
</dbReference>
<dbReference type="InterPro" id="IPR011993">
    <property type="entry name" value="PH-like_dom_sf"/>
</dbReference>
<evidence type="ECO:0000256" key="4">
    <source>
        <dbReference type="ARBA" id="ARBA00022664"/>
    </source>
</evidence>
<accession>A0A409XSS2</accession>
<feature type="compositionally biased region" description="Low complexity" evidence="5">
    <location>
        <begin position="314"/>
        <end position="335"/>
    </location>
</feature>
<evidence type="ECO:0008006" key="8">
    <source>
        <dbReference type="Google" id="ProtNLM"/>
    </source>
</evidence>
<name>A0A409XSS2_PSICY</name>
<evidence type="ECO:0000256" key="3">
    <source>
        <dbReference type="ARBA" id="ARBA00022490"/>
    </source>
</evidence>
<gene>
    <name evidence="6" type="ORF">CVT25_008134</name>
</gene>
<feature type="region of interest" description="Disordered" evidence="5">
    <location>
        <begin position="314"/>
        <end position="337"/>
    </location>
</feature>
<evidence type="ECO:0000313" key="7">
    <source>
        <dbReference type="Proteomes" id="UP000283269"/>
    </source>
</evidence>
<dbReference type="GO" id="GO:0008047">
    <property type="term" value="F:enzyme activator activity"/>
    <property type="evidence" value="ECO:0007669"/>
    <property type="project" value="InterPro"/>
</dbReference>
<comment type="similarity">
    <text evidence="2">Belongs to the DCP1 family.</text>
</comment>
<feature type="region of interest" description="Disordered" evidence="5">
    <location>
        <begin position="580"/>
        <end position="613"/>
    </location>
</feature>
<evidence type="ECO:0000256" key="2">
    <source>
        <dbReference type="ARBA" id="ARBA00008778"/>
    </source>
</evidence>
<dbReference type="OrthoDB" id="440673at2759"/>
<comment type="subcellular location">
    <subcellularLocation>
        <location evidence="1">Cytoplasm</location>
    </subcellularLocation>
</comment>
<feature type="compositionally biased region" description="Low complexity" evidence="5">
    <location>
        <begin position="238"/>
        <end position="251"/>
    </location>
</feature>
<evidence type="ECO:0000256" key="5">
    <source>
        <dbReference type="SAM" id="MobiDB-lite"/>
    </source>
</evidence>
<comment type="caution">
    <text evidence="6">The sequence shown here is derived from an EMBL/GenBank/DDBJ whole genome shotgun (WGS) entry which is preliminary data.</text>
</comment>
<evidence type="ECO:0000256" key="1">
    <source>
        <dbReference type="ARBA" id="ARBA00004496"/>
    </source>
</evidence>
<keyword evidence="3" id="KW-0963">Cytoplasm</keyword>
<feature type="compositionally biased region" description="Low complexity" evidence="5">
    <location>
        <begin position="383"/>
        <end position="404"/>
    </location>
</feature>
<dbReference type="GO" id="GO:0003729">
    <property type="term" value="F:mRNA binding"/>
    <property type="evidence" value="ECO:0007669"/>
    <property type="project" value="TreeGrafter"/>
</dbReference>
<dbReference type="Pfam" id="PF06058">
    <property type="entry name" value="DCP1"/>
    <property type="match status" value="1"/>
</dbReference>
<feature type="region of interest" description="Disordered" evidence="5">
    <location>
        <begin position="525"/>
        <end position="547"/>
    </location>
</feature>
<dbReference type="PANTHER" id="PTHR16290">
    <property type="entry name" value="TRANSCRIPTION FACTOR SMIF DECAPPING ENZYME DCP1"/>
    <property type="match status" value="1"/>
</dbReference>
<feature type="region of interest" description="Disordered" evidence="5">
    <location>
        <begin position="200"/>
        <end position="267"/>
    </location>
</feature>
<dbReference type="GO" id="GO:0000932">
    <property type="term" value="C:P-body"/>
    <property type="evidence" value="ECO:0007669"/>
    <property type="project" value="TreeGrafter"/>
</dbReference>
<feature type="compositionally biased region" description="Polar residues" evidence="5">
    <location>
        <begin position="8"/>
        <end position="38"/>
    </location>
</feature>
<dbReference type="STRING" id="93625.A0A409XSS2"/>
<sequence length="776" mass="84053">MGHRKPPSYNTTAPHMNNTDSNNPQVPQSSTTPLTTQIPAGVSLGMSPASRYNHNIKVLRRRDPSIMSIFDQFSFVCLYNHDGEKWLKHGFEGTMFLFERNTYPPYGLYILNRVGSDDYIQAIYPEDELISSGAFLIIKTFPKFLAARLRAIEPTPTGEPHDRFSDVYAVPGVENIPSKDKGPATVISLWMLAVSSRDTMTQTMQRQNKPYPEELRYGPGKPPPPHSLRAATRPKAGSNSESESQQMSQSDSENDQGNQSDAPSAASGRLSQIDMLFQKFQTPSLPPTPSHLHQEQYQHYQQPTNVTLNTLFASASNQPSPSSGASSSGPMSPYATSNTGTSLLNTIFASAGSQPSTIYSPQPTTSGPQVLTQDVLSNLLGLPPTRTPSAASTFSTSASAVSHPSSREGDNEDDGESESPGGPLGLDETERNHRRAIGGPDLLHTLGLGVSRLGQQGKINGDVTPRGPVNGPGPQRPQFPSAIEATSSISTVRASSASYYTPSVQPEVGGGKPRANRALVPFEPDSELWPYSRGPVDESSPSDAGEDGEIVELSFEETSLLSDPDAFDKVLKNRKSAVSLRGPVNGHGPETYQNGHVGHGGADETAKGRKSKKIRKELRDAKAREELERSWDYPMPSPATNRAISHMDLMHKPPASPSPSPEIHSQHPQAVPEMKTPTMNANVLLGHANGNGYSHTPSPHKGKGKAMANGRTKLNGHTNRVDAEIVSDSLVAAIDAQPQPIAKLERNEFVKEVLTLIHTDKAFVDTLWQDYMARYA</sequence>